<dbReference type="InterPro" id="IPR023799">
    <property type="entry name" value="RbfA_dom_sf"/>
</dbReference>
<evidence type="ECO:0000313" key="2">
    <source>
        <dbReference type="Proteomes" id="UP000326354"/>
    </source>
</evidence>
<sequence>MEKSQRDLLKCCAVICEGDGVDPRKYKKRDKNSRRKRIHRKNKQLCSQVVQAINLAFAEIDGELVSSLYAKQAIPAPNTSRLLVTIVTNGSNSIEAVQRELARFSGRLRYEISTVIHRKKVPSLAFAIE</sequence>
<dbReference type="AlphaFoldDB" id="A0A5S9F3L9"/>
<proteinExistence type="predicted"/>
<dbReference type="EMBL" id="AP019860">
    <property type="protein sequence ID" value="BBM84875.1"/>
    <property type="molecule type" value="Genomic_DNA"/>
</dbReference>
<reference evidence="1 2" key="1">
    <citation type="submission" date="2019-08" db="EMBL/GenBank/DDBJ databases">
        <title>Complete genome sequence of Candidatus Uab amorphum.</title>
        <authorList>
            <person name="Shiratori T."/>
            <person name="Suzuki S."/>
            <person name="Kakizawa Y."/>
            <person name="Ishida K."/>
        </authorList>
    </citation>
    <scope>NUCLEOTIDE SEQUENCE [LARGE SCALE GENOMIC DNA]</scope>
    <source>
        <strain evidence="1 2">SRT547</strain>
    </source>
</reference>
<dbReference type="Proteomes" id="UP000326354">
    <property type="component" value="Chromosome"/>
</dbReference>
<evidence type="ECO:0000313" key="1">
    <source>
        <dbReference type="EMBL" id="BBM84875.1"/>
    </source>
</evidence>
<dbReference type="SUPFAM" id="SSF89919">
    <property type="entry name" value="Ribosome-binding factor A, RbfA"/>
    <property type="match status" value="1"/>
</dbReference>
<gene>
    <name evidence="1" type="ORF">UABAM_03236</name>
</gene>
<keyword evidence="2" id="KW-1185">Reference proteome</keyword>
<name>A0A5S9F3L9_UABAM</name>
<dbReference type="OrthoDB" id="5570333at2"/>
<organism evidence="1 2">
    <name type="scientific">Uabimicrobium amorphum</name>
    <dbReference type="NCBI Taxonomy" id="2596890"/>
    <lineage>
        <taxon>Bacteria</taxon>
        <taxon>Pseudomonadati</taxon>
        <taxon>Planctomycetota</taxon>
        <taxon>Candidatus Uabimicrobiia</taxon>
        <taxon>Candidatus Uabimicrobiales</taxon>
        <taxon>Candidatus Uabimicrobiaceae</taxon>
        <taxon>Candidatus Uabimicrobium</taxon>
    </lineage>
</organism>
<accession>A0A5S9F3L9</accession>
<dbReference type="KEGG" id="uam:UABAM_03236"/>
<protein>
    <recommendedName>
        <fullName evidence="3">Ribosome-binding factor A</fullName>
    </recommendedName>
</protein>
<dbReference type="RefSeq" id="WP_151969004.1">
    <property type="nucleotide sequence ID" value="NZ_AP019860.1"/>
</dbReference>
<evidence type="ECO:0008006" key="3">
    <source>
        <dbReference type="Google" id="ProtNLM"/>
    </source>
</evidence>